<dbReference type="InterPro" id="IPR014044">
    <property type="entry name" value="CAP_dom"/>
</dbReference>
<dbReference type="OrthoDB" id="419320at2"/>
<protein>
    <submittedName>
        <fullName evidence="3">Cysteine-rich secretory protein family protein</fullName>
    </submittedName>
</protein>
<feature type="compositionally biased region" description="Acidic residues" evidence="1">
    <location>
        <begin position="163"/>
        <end position="187"/>
    </location>
</feature>
<dbReference type="CDD" id="cd05379">
    <property type="entry name" value="CAP_bacterial"/>
    <property type="match status" value="1"/>
</dbReference>
<evidence type="ECO:0000259" key="2">
    <source>
        <dbReference type="Pfam" id="PF00188"/>
    </source>
</evidence>
<gene>
    <name evidence="3" type="ORF">RUE5091_02105</name>
</gene>
<accession>A0A0P1I9U3</accession>
<dbReference type="AlphaFoldDB" id="A0A0P1I9U3"/>
<dbReference type="Proteomes" id="UP000051260">
    <property type="component" value="Unassembled WGS sequence"/>
</dbReference>
<dbReference type="PANTHER" id="PTHR31157:SF1">
    <property type="entry name" value="SCP DOMAIN-CONTAINING PROTEIN"/>
    <property type="match status" value="1"/>
</dbReference>
<dbReference type="Gene3D" id="3.40.33.10">
    <property type="entry name" value="CAP"/>
    <property type="match status" value="1"/>
</dbReference>
<dbReference type="EMBL" id="CYUD01000006">
    <property type="protein sequence ID" value="CUK00234.1"/>
    <property type="molecule type" value="Genomic_DNA"/>
</dbReference>
<sequence>MSTASTFEQEMLALINDERTSRGLNPLQLETRLNDSAEDHSTWMLNADIFSHTGSGGSSATERMQDAGFDFSGSWRSGENIAWQSERGTEGISDDVEQLHQSLMNSPGHRANILNPDYEYIGIGIEEGDYNGWDAVMVTQNFATTDAEVVLDNGAAPTPPTDEVAEPEDPVTEDPDTDVTETEDPVEETPGTDVTETEEPVDETPDTDVTETEEPDDETTDTDTVAGDCFNVEEFLAAIEDFVNDLLALVDDFRMNDNLVTDADNTAEDDFMLTLDMCDDTPSASEDSPVMEADAPDDFFVLMPVDNGCMMDFV</sequence>
<organism evidence="3 4">
    <name type="scientific">Ruegeria denitrificans</name>
    <dbReference type="NCBI Taxonomy" id="1715692"/>
    <lineage>
        <taxon>Bacteria</taxon>
        <taxon>Pseudomonadati</taxon>
        <taxon>Pseudomonadota</taxon>
        <taxon>Alphaproteobacteria</taxon>
        <taxon>Rhodobacterales</taxon>
        <taxon>Roseobacteraceae</taxon>
        <taxon>Ruegeria</taxon>
    </lineage>
</organism>
<keyword evidence="4" id="KW-1185">Reference proteome</keyword>
<feature type="domain" description="SCP" evidence="2">
    <location>
        <begin position="12"/>
        <end position="142"/>
    </location>
</feature>
<dbReference type="PANTHER" id="PTHR31157">
    <property type="entry name" value="SCP DOMAIN-CONTAINING PROTEIN"/>
    <property type="match status" value="1"/>
</dbReference>
<feature type="compositionally biased region" description="Acidic residues" evidence="1">
    <location>
        <begin position="195"/>
        <end position="221"/>
    </location>
</feature>
<dbReference type="RefSeq" id="WP_082643617.1">
    <property type="nucleotide sequence ID" value="NZ_CYUD01000006.1"/>
</dbReference>
<proteinExistence type="predicted"/>
<evidence type="ECO:0000313" key="3">
    <source>
        <dbReference type="EMBL" id="CUK00234.1"/>
    </source>
</evidence>
<dbReference type="SUPFAM" id="SSF55797">
    <property type="entry name" value="PR-1-like"/>
    <property type="match status" value="1"/>
</dbReference>
<feature type="region of interest" description="Disordered" evidence="1">
    <location>
        <begin position="152"/>
        <end position="224"/>
    </location>
</feature>
<evidence type="ECO:0000256" key="1">
    <source>
        <dbReference type="SAM" id="MobiDB-lite"/>
    </source>
</evidence>
<reference evidence="4" key="1">
    <citation type="submission" date="2015-09" db="EMBL/GenBank/DDBJ databases">
        <authorList>
            <person name="Rodrigo-Torres L."/>
            <person name="Arahal D.R."/>
        </authorList>
    </citation>
    <scope>NUCLEOTIDE SEQUENCE [LARGE SCALE GENOMIC DNA]</scope>
    <source>
        <strain evidence="4">CECT 5091</strain>
    </source>
</reference>
<dbReference type="InterPro" id="IPR035940">
    <property type="entry name" value="CAP_sf"/>
</dbReference>
<dbReference type="STRING" id="1715692.RUE5091_02105"/>
<name>A0A0P1I9U3_9RHOB</name>
<evidence type="ECO:0000313" key="4">
    <source>
        <dbReference type="Proteomes" id="UP000051260"/>
    </source>
</evidence>
<dbReference type="Pfam" id="PF00188">
    <property type="entry name" value="CAP"/>
    <property type="match status" value="1"/>
</dbReference>